<accession>A0AA35SXQ2</accession>
<organism evidence="1 2">
    <name type="scientific">Geodia barretti</name>
    <name type="common">Barrett's horny sponge</name>
    <dbReference type="NCBI Taxonomy" id="519541"/>
    <lineage>
        <taxon>Eukaryota</taxon>
        <taxon>Metazoa</taxon>
        <taxon>Porifera</taxon>
        <taxon>Demospongiae</taxon>
        <taxon>Heteroscleromorpha</taxon>
        <taxon>Tetractinellida</taxon>
        <taxon>Astrophorina</taxon>
        <taxon>Geodiidae</taxon>
        <taxon>Geodia</taxon>
    </lineage>
</organism>
<evidence type="ECO:0000313" key="1">
    <source>
        <dbReference type="EMBL" id="CAI8037308.1"/>
    </source>
</evidence>
<dbReference type="AlphaFoldDB" id="A0AA35SXQ2"/>
<dbReference type="Proteomes" id="UP001174909">
    <property type="component" value="Unassembled WGS sequence"/>
</dbReference>
<protein>
    <submittedName>
        <fullName evidence="1">Peroxiredoxin-like 2A</fullName>
    </submittedName>
</protein>
<proteinExistence type="predicted"/>
<sequence length="79" mass="8281">MALWSLVTWQSVLGTAAAALGAAILVANSPLAVPKREPFSLAGLRGAVLTALDGSGREVKAEELWRERGAVIMVVRRPG</sequence>
<dbReference type="EMBL" id="CASHTH010002923">
    <property type="protein sequence ID" value="CAI8037308.1"/>
    <property type="molecule type" value="Genomic_DNA"/>
</dbReference>
<comment type="caution">
    <text evidence="1">The sequence shown here is derived from an EMBL/GenBank/DDBJ whole genome shotgun (WGS) entry which is preliminary data.</text>
</comment>
<evidence type="ECO:0000313" key="2">
    <source>
        <dbReference type="Proteomes" id="UP001174909"/>
    </source>
</evidence>
<keyword evidence="2" id="KW-1185">Reference proteome</keyword>
<gene>
    <name evidence="1" type="ORF">GBAR_LOCUS20849</name>
</gene>
<reference evidence="1" key="1">
    <citation type="submission" date="2023-03" db="EMBL/GenBank/DDBJ databases">
        <authorList>
            <person name="Steffen K."/>
            <person name="Cardenas P."/>
        </authorList>
    </citation>
    <scope>NUCLEOTIDE SEQUENCE</scope>
</reference>
<name>A0AA35SXQ2_GEOBA</name>